<evidence type="ECO:0000313" key="2">
    <source>
        <dbReference type="Proteomes" id="UP000186218"/>
    </source>
</evidence>
<sequence length="78" mass="8838">MPHVEIWHFPATVSDERREQLERDVVTAVARAYGVDAGVVSIGTHAVDPGHWDQVVYQPLIGGRDDDEDSRLLRRPNY</sequence>
<dbReference type="Proteomes" id="UP000186218">
    <property type="component" value="Unassembled WGS sequence"/>
</dbReference>
<dbReference type="SUPFAM" id="SSF55331">
    <property type="entry name" value="Tautomerase/MIF"/>
    <property type="match status" value="1"/>
</dbReference>
<dbReference type="RefSeq" id="WP_076477849.1">
    <property type="nucleotide sequence ID" value="NZ_FTNT01000003.1"/>
</dbReference>
<gene>
    <name evidence="1" type="ORF">SAMN05445060_1396</name>
</gene>
<dbReference type="OrthoDB" id="3395834at2"/>
<dbReference type="EMBL" id="FTNT01000003">
    <property type="protein sequence ID" value="SIR88470.1"/>
    <property type="molecule type" value="Genomic_DNA"/>
</dbReference>
<accession>A0A1N7EK55</accession>
<protein>
    <submittedName>
        <fullName evidence="1">4-oxalocrotonate tautomerase</fullName>
    </submittedName>
</protein>
<dbReference type="AlphaFoldDB" id="A0A1N7EK55"/>
<dbReference type="InterPro" id="IPR014347">
    <property type="entry name" value="Tautomerase/MIF_sf"/>
</dbReference>
<evidence type="ECO:0000313" key="1">
    <source>
        <dbReference type="EMBL" id="SIR88470.1"/>
    </source>
</evidence>
<keyword evidence="2" id="KW-1185">Reference proteome</keyword>
<organism evidence="1 2">
    <name type="scientific">Williamsia sterculiae</name>
    <dbReference type="NCBI Taxonomy" id="1344003"/>
    <lineage>
        <taxon>Bacteria</taxon>
        <taxon>Bacillati</taxon>
        <taxon>Actinomycetota</taxon>
        <taxon>Actinomycetes</taxon>
        <taxon>Mycobacteriales</taxon>
        <taxon>Nocardiaceae</taxon>
        <taxon>Williamsia</taxon>
    </lineage>
</organism>
<proteinExistence type="predicted"/>
<name>A0A1N7EK55_9NOCA</name>
<reference evidence="1 2" key="1">
    <citation type="submission" date="2017-01" db="EMBL/GenBank/DDBJ databases">
        <authorList>
            <person name="Mah S.A."/>
            <person name="Swanson W.J."/>
            <person name="Moy G.W."/>
            <person name="Vacquier V.D."/>
        </authorList>
    </citation>
    <scope>NUCLEOTIDE SEQUENCE [LARGE SCALE GENOMIC DNA]</scope>
    <source>
        <strain evidence="1 2">CPCC 203464</strain>
    </source>
</reference>
<dbReference type="STRING" id="1344003.SAMN05445060_1396"/>
<dbReference type="Gene3D" id="3.30.429.10">
    <property type="entry name" value="Macrophage Migration Inhibitory Factor"/>
    <property type="match status" value="1"/>
</dbReference>